<dbReference type="GO" id="GO:0005664">
    <property type="term" value="C:nuclear origin of replication recognition complex"/>
    <property type="evidence" value="ECO:0007669"/>
    <property type="project" value="TreeGrafter"/>
</dbReference>
<keyword evidence="5" id="KW-0067">ATP-binding</keyword>
<evidence type="ECO:0000259" key="10">
    <source>
        <dbReference type="Pfam" id="PF21639"/>
    </source>
</evidence>
<reference evidence="11 12" key="1">
    <citation type="submission" date="2019-06" db="EMBL/GenBank/DDBJ databases">
        <title>A chromosomal-level reference genome of Carpinus fangiana (Coryloideae, Betulaceae).</title>
        <authorList>
            <person name="Yang X."/>
            <person name="Wang Z."/>
            <person name="Zhang L."/>
            <person name="Hao G."/>
            <person name="Liu J."/>
            <person name="Yang Y."/>
        </authorList>
    </citation>
    <scope>NUCLEOTIDE SEQUENCE [LARGE SCALE GENOMIC DNA]</scope>
    <source>
        <strain evidence="11">Cfa_2016G</strain>
        <tissue evidence="11">Leaf</tissue>
    </source>
</reference>
<evidence type="ECO:0000313" key="11">
    <source>
        <dbReference type="EMBL" id="KAE7999483.1"/>
    </source>
</evidence>
<evidence type="ECO:0000256" key="2">
    <source>
        <dbReference type="ARBA" id="ARBA00006269"/>
    </source>
</evidence>
<dbReference type="Pfam" id="PF14630">
    <property type="entry name" value="ORC5_C"/>
    <property type="match status" value="1"/>
</dbReference>
<dbReference type="InterPro" id="IPR048866">
    <property type="entry name" value="ORC5_lid"/>
</dbReference>
<dbReference type="InterPro" id="IPR041664">
    <property type="entry name" value="AAA_16"/>
</dbReference>
<dbReference type="OrthoDB" id="365981at2759"/>
<dbReference type="Gene3D" id="3.40.50.300">
    <property type="entry name" value="P-loop containing nucleotide triphosphate hydrolases"/>
    <property type="match status" value="1"/>
</dbReference>
<keyword evidence="12" id="KW-1185">Reference proteome</keyword>
<proteinExistence type="inferred from homology"/>
<feature type="region of interest" description="Disordered" evidence="7">
    <location>
        <begin position="26"/>
        <end position="47"/>
    </location>
</feature>
<evidence type="ECO:0000259" key="9">
    <source>
        <dbReference type="Pfam" id="PF14630"/>
    </source>
</evidence>
<feature type="domain" description="Orc1-like AAA ATPase" evidence="8">
    <location>
        <begin position="339"/>
        <end position="495"/>
    </location>
</feature>
<evidence type="ECO:0000256" key="6">
    <source>
        <dbReference type="ARBA" id="ARBA00023242"/>
    </source>
</evidence>
<dbReference type="SUPFAM" id="SSF52540">
    <property type="entry name" value="P-loop containing nucleoside triphosphate hydrolases"/>
    <property type="match status" value="1"/>
</dbReference>
<evidence type="ECO:0000256" key="1">
    <source>
        <dbReference type="ARBA" id="ARBA00004123"/>
    </source>
</evidence>
<organism evidence="11 12">
    <name type="scientific">Carpinus fangiana</name>
    <dbReference type="NCBI Taxonomy" id="176857"/>
    <lineage>
        <taxon>Eukaryota</taxon>
        <taxon>Viridiplantae</taxon>
        <taxon>Streptophyta</taxon>
        <taxon>Embryophyta</taxon>
        <taxon>Tracheophyta</taxon>
        <taxon>Spermatophyta</taxon>
        <taxon>Magnoliopsida</taxon>
        <taxon>eudicotyledons</taxon>
        <taxon>Gunneridae</taxon>
        <taxon>Pentapetalae</taxon>
        <taxon>rosids</taxon>
        <taxon>fabids</taxon>
        <taxon>Fagales</taxon>
        <taxon>Betulaceae</taxon>
        <taxon>Carpinus</taxon>
    </lineage>
</organism>
<dbReference type="AlphaFoldDB" id="A0A5N6QN27"/>
<gene>
    <name evidence="11" type="ORF">FH972_003907</name>
</gene>
<protein>
    <submittedName>
        <fullName evidence="11">Uncharacterized protein</fullName>
    </submittedName>
</protein>
<dbReference type="InterPro" id="IPR047088">
    <property type="entry name" value="ORC5_C"/>
</dbReference>
<dbReference type="GO" id="GO:0006270">
    <property type="term" value="P:DNA replication initiation"/>
    <property type="evidence" value="ECO:0007669"/>
    <property type="project" value="TreeGrafter"/>
</dbReference>
<sequence>MADTEEGEEHTSRGNEWEVVSLTASTYAAAPGPKEVEKDGDNGNTYREGDAVETSHALFMSDHFVFPPSEHENLPLENVDCEIHNKQGGKDVVSEFDAEEAGRSSRKDEENWTFKGLTVPDEFPGIQFFDEMGSTLSIHGKEFQEGTTLQGLNLVEKEQSIYSAAAYDSLHSETALGGSTTYGENVAVPGLNEQGLDFSPDISLSPPLAKDDKHDGSDLPCGAWWKRRAASLYAHAKEANTFWSIFIAAAVMGLVLLGQRWQQERWQALQHKWQISINNEMGKEENPQITRRTTRSSSSVTVAKNGVETTKTSDSRPLTINELVFGENPIGLDDLLSSFPSRRAQILELVRLLGPSNSPMLPTFIYGGSSTGKTSIILQVFRHLNRPFVYSSCLTCYSPRILFESILNQLLLHRKNAANGYSSAKRCERPSDFVNSLREALSNVINNLKGNSGKSCTKNLVGRADGNMVYLIFDNLELVREWDKSATILPFLFNLFDVLKMPEVGLIFVSNTSPDTYYSSMGYMEPIPVHFPDYTEDAIRQILMKNQVNRKLYLSFLEVVLRPFCRITRRVDELSTALAPLFEKYCEPVSDLGVLPNEEMKRVLFSHLQPYIAPSLNEIFKVSSQPSPEVKTNREIKQKGSRRKSGGFEEIDELDFHMSTSAKYLLISAFLASRNPATLDASLFDPMGGFDSRKRKRKPSQKSLEQKETVEQELLMKGPGTFPLERLLAIFQCITSIAEGSIDEEEQGNEGLEVQGGDGRLMSDVLLQLSSLCNANFIIKGGSCPLEGLTRYRSTVSEDMVMKVARSLKFPLSKYLYRR</sequence>
<keyword evidence="4" id="KW-0547">Nucleotide-binding</keyword>
<name>A0A5N6QN27_9ROSI</name>
<comment type="similarity">
    <text evidence="2">Belongs to the ORC5 family.</text>
</comment>
<dbReference type="EMBL" id="CM017321">
    <property type="protein sequence ID" value="KAE7999483.1"/>
    <property type="molecule type" value="Genomic_DNA"/>
</dbReference>
<dbReference type="GO" id="GO:0003688">
    <property type="term" value="F:DNA replication origin binding"/>
    <property type="evidence" value="ECO:0007669"/>
    <property type="project" value="TreeGrafter"/>
</dbReference>
<evidence type="ECO:0000256" key="7">
    <source>
        <dbReference type="SAM" id="MobiDB-lite"/>
    </source>
</evidence>
<evidence type="ECO:0000256" key="3">
    <source>
        <dbReference type="ARBA" id="ARBA00022705"/>
    </source>
</evidence>
<dbReference type="PANTHER" id="PTHR12705:SF0">
    <property type="entry name" value="ORIGIN RECOGNITION COMPLEX SUBUNIT 5"/>
    <property type="match status" value="1"/>
</dbReference>
<evidence type="ECO:0000259" key="8">
    <source>
        <dbReference type="Pfam" id="PF13191"/>
    </source>
</evidence>
<dbReference type="Proteomes" id="UP000327013">
    <property type="component" value="Chromosome 1"/>
</dbReference>
<keyword evidence="3" id="KW-0235">DNA replication</keyword>
<dbReference type="FunFam" id="3.40.50.300:FF:002310">
    <property type="entry name" value="Origin of replication complex subunit 5"/>
    <property type="match status" value="1"/>
</dbReference>
<evidence type="ECO:0000256" key="4">
    <source>
        <dbReference type="ARBA" id="ARBA00022741"/>
    </source>
</evidence>
<feature type="region of interest" description="Disordered" evidence="7">
    <location>
        <begin position="690"/>
        <end position="709"/>
    </location>
</feature>
<comment type="subcellular location">
    <subcellularLocation>
        <location evidence="1">Nucleus</location>
    </subcellularLocation>
</comment>
<dbReference type="Pfam" id="PF13191">
    <property type="entry name" value="AAA_16"/>
    <property type="match status" value="1"/>
</dbReference>
<evidence type="ECO:0000256" key="5">
    <source>
        <dbReference type="ARBA" id="ARBA00022840"/>
    </source>
</evidence>
<feature type="domain" description="ORC5 lid" evidence="10">
    <location>
        <begin position="553"/>
        <end position="606"/>
    </location>
</feature>
<accession>A0A5N6QN27</accession>
<dbReference type="PANTHER" id="PTHR12705">
    <property type="entry name" value="ORIGIN RECOGNITION COMPLEX SUBUNIT 5"/>
    <property type="match status" value="1"/>
</dbReference>
<dbReference type="InterPro" id="IPR020796">
    <property type="entry name" value="ORC5"/>
</dbReference>
<dbReference type="InterPro" id="IPR027417">
    <property type="entry name" value="P-loop_NTPase"/>
</dbReference>
<dbReference type="Pfam" id="PF21639">
    <property type="entry name" value="ORC5_lid"/>
    <property type="match status" value="1"/>
</dbReference>
<keyword evidence="6" id="KW-0539">Nucleus</keyword>
<evidence type="ECO:0000313" key="12">
    <source>
        <dbReference type="Proteomes" id="UP000327013"/>
    </source>
</evidence>
<feature type="region of interest" description="Disordered" evidence="7">
    <location>
        <begin position="284"/>
        <end position="313"/>
    </location>
</feature>
<feature type="domain" description="Origin recognition complex subunit 5 C-terminal" evidence="9">
    <location>
        <begin position="658"/>
        <end position="816"/>
    </location>
</feature>